<evidence type="ECO:0000313" key="2">
    <source>
        <dbReference type="Proteomes" id="UP000076925"/>
    </source>
</evidence>
<protein>
    <submittedName>
        <fullName evidence="1">Uncharacterized protein</fullName>
    </submittedName>
</protein>
<dbReference type="AlphaFoldDB" id="A0A139XEJ2"/>
<accession>A0A139XEJ2</accession>
<comment type="caution">
    <text evidence="1">The sequence shown here is derived from an EMBL/GenBank/DDBJ whole genome shotgun (WGS) entry which is preliminary data.</text>
</comment>
<organism evidence="1 2">
    <name type="scientific">Scytonema hofmannii PCC 7110</name>
    <dbReference type="NCBI Taxonomy" id="128403"/>
    <lineage>
        <taxon>Bacteria</taxon>
        <taxon>Bacillati</taxon>
        <taxon>Cyanobacteriota</taxon>
        <taxon>Cyanophyceae</taxon>
        <taxon>Nostocales</taxon>
        <taxon>Scytonemataceae</taxon>
        <taxon>Scytonema</taxon>
    </lineage>
</organism>
<evidence type="ECO:0000313" key="1">
    <source>
        <dbReference type="EMBL" id="KYC43105.1"/>
    </source>
</evidence>
<sequence>MKVKPTLRVTTLPNITICNPSTDIVLPNGLLRLKSIERLSPPADGSSISVYVRVADEINANGPYNLNSSNQALLNIDRCLQNSLTLSLFQSINSGEPQFVNRQTVSITDITSLTPLQFLGMNETNYLLSYEIIVGGCA</sequence>
<dbReference type="Proteomes" id="UP000076925">
    <property type="component" value="Unassembled WGS sequence"/>
</dbReference>
<dbReference type="EMBL" id="ANNX02000016">
    <property type="protein sequence ID" value="KYC43105.1"/>
    <property type="molecule type" value="Genomic_DNA"/>
</dbReference>
<proteinExistence type="predicted"/>
<name>A0A139XEJ2_9CYAN</name>
<keyword evidence="2" id="KW-1185">Reference proteome</keyword>
<reference evidence="1 2" key="1">
    <citation type="journal article" date="2013" name="Genome Biol. Evol.">
        <title>Genomes of Stigonematalean cyanobacteria (subsection V) and the evolution of oxygenic photosynthesis from prokaryotes to plastids.</title>
        <authorList>
            <person name="Dagan T."/>
            <person name="Roettger M."/>
            <person name="Stucken K."/>
            <person name="Landan G."/>
            <person name="Koch R."/>
            <person name="Major P."/>
            <person name="Gould S.B."/>
            <person name="Goremykin V.V."/>
            <person name="Rippka R."/>
            <person name="Tandeau de Marsac N."/>
            <person name="Gugger M."/>
            <person name="Lockhart P.J."/>
            <person name="Allen J.F."/>
            <person name="Brune I."/>
            <person name="Maus I."/>
            <person name="Puhler A."/>
            <person name="Martin W.F."/>
        </authorList>
    </citation>
    <scope>NUCLEOTIDE SEQUENCE [LARGE SCALE GENOMIC DNA]</scope>
    <source>
        <strain evidence="1 2">PCC 7110</strain>
    </source>
</reference>
<gene>
    <name evidence="1" type="ORF">WA1_13465</name>
</gene>
<dbReference type="RefSeq" id="WP_017745272.1">
    <property type="nucleotide sequence ID" value="NZ_KQ976354.1"/>
</dbReference>